<accession>T1FR15</accession>
<keyword evidence="5" id="KW-0406">Ion transport</keyword>
<dbReference type="SMART" id="SM00918">
    <property type="entry name" value="Lig_chan-Glu_bd"/>
    <property type="match status" value="1"/>
</dbReference>
<dbReference type="eggNOG" id="KOG1052">
    <property type="taxonomic scope" value="Eukaryota"/>
</dbReference>
<evidence type="ECO:0000256" key="9">
    <source>
        <dbReference type="ARBA" id="ARBA00023286"/>
    </source>
</evidence>
<reference evidence="16" key="1">
    <citation type="submission" date="2012-12" db="EMBL/GenBank/DDBJ databases">
        <authorList>
            <person name="Hellsten U."/>
            <person name="Grimwood J."/>
            <person name="Chapman J.A."/>
            <person name="Shapiro H."/>
            <person name="Aerts A."/>
            <person name="Otillar R.P."/>
            <person name="Terry A.Y."/>
            <person name="Boore J.L."/>
            <person name="Simakov O."/>
            <person name="Marletaz F."/>
            <person name="Cho S.-J."/>
            <person name="Edsinger-Gonzales E."/>
            <person name="Havlak P."/>
            <person name="Kuo D.-H."/>
            <person name="Larsson T."/>
            <person name="Lv J."/>
            <person name="Arendt D."/>
            <person name="Savage R."/>
            <person name="Osoegawa K."/>
            <person name="de Jong P."/>
            <person name="Lindberg D.R."/>
            <person name="Seaver E.C."/>
            <person name="Weisblat D.A."/>
            <person name="Putnam N.H."/>
            <person name="Grigoriev I.V."/>
            <person name="Rokhsar D.S."/>
        </authorList>
    </citation>
    <scope>NUCLEOTIDE SEQUENCE</scope>
</reference>
<evidence type="ECO:0000259" key="12">
    <source>
        <dbReference type="SMART" id="SM00079"/>
    </source>
</evidence>
<evidence type="ECO:0000256" key="11">
    <source>
        <dbReference type="SAM" id="MobiDB-lite"/>
    </source>
</evidence>
<proteinExistence type="predicted"/>
<dbReference type="GO" id="GO:0035249">
    <property type="term" value="P:synaptic transmission, glutamatergic"/>
    <property type="evidence" value="ECO:0000318"/>
    <property type="project" value="GO_Central"/>
</dbReference>
<dbReference type="STRING" id="6412.T1FR15"/>
<dbReference type="GO" id="GO:0005886">
    <property type="term" value="C:plasma membrane"/>
    <property type="evidence" value="ECO:0000318"/>
    <property type="project" value="GO_Central"/>
</dbReference>
<dbReference type="InterPro" id="IPR001320">
    <property type="entry name" value="Iontro_rcpt_C"/>
</dbReference>
<keyword evidence="16" id="KW-1185">Reference proteome</keyword>
<dbReference type="GO" id="GO:0098839">
    <property type="term" value="C:postsynaptic density membrane"/>
    <property type="evidence" value="ECO:0000318"/>
    <property type="project" value="GO_Central"/>
</dbReference>
<evidence type="ECO:0000313" key="14">
    <source>
        <dbReference type="EMBL" id="ESN94502.1"/>
    </source>
</evidence>
<comment type="subcellular location">
    <subcellularLocation>
        <location evidence="1">Membrane</location>
        <topology evidence="1">Multi-pass membrane protein</topology>
    </subcellularLocation>
</comment>
<keyword evidence="10" id="KW-0407">Ion channel</keyword>
<dbReference type="Proteomes" id="UP000015101">
    <property type="component" value="Unassembled WGS sequence"/>
</dbReference>
<dbReference type="RefSeq" id="XP_009027562.1">
    <property type="nucleotide sequence ID" value="XM_009029314.1"/>
</dbReference>
<feature type="region of interest" description="Disordered" evidence="11">
    <location>
        <begin position="158"/>
        <end position="187"/>
    </location>
</feature>
<dbReference type="CTD" id="20211262"/>
<dbReference type="EnsemblMetazoa" id="HelroT189414">
    <property type="protein sequence ID" value="HelroP189414"/>
    <property type="gene ID" value="HelroG189414"/>
</dbReference>
<evidence type="ECO:0000256" key="2">
    <source>
        <dbReference type="ARBA" id="ARBA00022448"/>
    </source>
</evidence>
<gene>
    <name evidence="15" type="primary">20211262</name>
    <name evidence="14" type="ORF">HELRODRAFT_189414</name>
</gene>
<dbReference type="GeneID" id="20211262"/>
<protein>
    <recommendedName>
        <fullName evidence="17">Ionotropic glutamate receptor L-glutamate and glycine-binding domain-containing protein</fullName>
    </recommendedName>
</protein>
<name>T1FR15_HELRO</name>
<dbReference type="InterPro" id="IPR015683">
    <property type="entry name" value="Ionotropic_Glu_rcpt"/>
</dbReference>
<reference evidence="15" key="3">
    <citation type="submission" date="2015-06" db="UniProtKB">
        <authorList>
            <consortium name="EnsemblMetazoa"/>
        </authorList>
    </citation>
    <scope>IDENTIFICATION</scope>
</reference>
<evidence type="ECO:0000313" key="16">
    <source>
        <dbReference type="Proteomes" id="UP000015101"/>
    </source>
</evidence>
<dbReference type="Pfam" id="PF10613">
    <property type="entry name" value="Lig_chan-Glu_bd"/>
    <property type="match status" value="1"/>
</dbReference>
<dbReference type="GO" id="GO:1904315">
    <property type="term" value="F:transmitter-gated monoatomic ion channel activity involved in regulation of postsynaptic membrane potential"/>
    <property type="evidence" value="ECO:0000318"/>
    <property type="project" value="GO_Central"/>
</dbReference>
<dbReference type="SMART" id="SM00079">
    <property type="entry name" value="PBPe"/>
    <property type="match status" value="1"/>
</dbReference>
<feature type="domain" description="Ionotropic glutamate receptor L-glutamate and glycine-binding" evidence="13">
    <location>
        <begin position="50"/>
        <end position="114"/>
    </location>
</feature>
<evidence type="ECO:0000313" key="15">
    <source>
        <dbReference type="EnsemblMetazoa" id="HelroP189414"/>
    </source>
</evidence>
<evidence type="ECO:0000256" key="1">
    <source>
        <dbReference type="ARBA" id="ARBA00004141"/>
    </source>
</evidence>
<feature type="domain" description="Ionotropic glutamate receptor C-terminal" evidence="12">
    <location>
        <begin position="40"/>
        <end position="330"/>
    </location>
</feature>
<keyword evidence="8" id="KW-0325">Glycoprotein</keyword>
<feature type="region of interest" description="Disordered" evidence="11">
    <location>
        <begin position="337"/>
        <end position="362"/>
    </location>
</feature>
<keyword evidence="4" id="KW-1133">Transmembrane helix</keyword>
<evidence type="ECO:0000259" key="13">
    <source>
        <dbReference type="SMART" id="SM00918"/>
    </source>
</evidence>
<keyword evidence="7" id="KW-0675">Receptor</keyword>
<dbReference type="GO" id="GO:0008066">
    <property type="term" value="F:glutamate receptor activity"/>
    <property type="evidence" value="ECO:0000318"/>
    <property type="project" value="GO_Central"/>
</dbReference>
<dbReference type="EMBL" id="KB097571">
    <property type="protein sequence ID" value="ESN94502.1"/>
    <property type="molecule type" value="Genomic_DNA"/>
</dbReference>
<dbReference type="HOGENOM" id="CLU_678396_0_0_1"/>
<dbReference type="EMBL" id="AMQM01001640">
    <property type="status" value="NOT_ANNOTATED_CDS"/>
    <property type="molecule type" value="Genomic_DNA"/>
</dbReference>
<dbReference type="InParanoid" id="T1FR15"/>
<organism evidence="15 16">
    <name type="scientific">Helobdella robusta</name>
    <name type="common">Californian leech</name>
    <dbReference type="NCBI Taxonomy" id="6412"/>
    <lineage>
        <taxon>Eukaryota</taxon>
        <taxon>Metazoa</taxon>
        <taxon>Spiralia</taxon>
        <taxon>Lophotrochozoa</taxon>
        <taxon>Annelida</taxon>
        <taxon>Clitellata</taxon>
        <taxon>Hirudinea</taxon>
        <taxon>Rhynchobdellida</taxon>
        <taxon>Glossiphoniidae</taxon>
        <taxon>Helobdella</taxon>
    </lineage>
</organism>
<dbReference type="SUPFAM" id="SSF53850">
    <property type="entry name" value="Periplasmic binding protein-like II"/>
    <property type="match status" value="1"/>
</dbReference>
<evidence type="ECO:0000256" key="3">
    <source>
        <dbReference type="ARBA" id="ARBA00022692"/>
    </source>
</evidence>
<dbReference type="PANTHER" id="PTHR18966">
    <property type="entry name" value="IONOTROPIC GLUTAMATE RECEPTOR"/>
    <property type="match status" value="1"/>
</dbReference>
<reference evidence="14 16" key="2">
    <citation type="journal article" date="2013" name="Nature">
        <title>Insights into bilaterian evolution from three spiralian genomes.</title>
        <authorList>
            <person name="Simakov O."/>
            <person name="Marletaz F."/>
            <person name="Cho S.J."/>
            <person name="Edsinger-Gonzales E."/>
            <person name="Havlak P."/>
            <person name="Hellsten U."/>
            <person name="Kuo D.H."/>
            <person name="Larsson T."/>
            <person name="Lv J."/>
            <person name="Arendt D."/>
            <person name="Savage R."/>
            <person name="Osoegawa K."/>
            <person name="de Jong P."/>
            <person name="Grimwood J."/>
            <person name="Chapman J.A."/>
            <person name="Shapiro H."/>
            <person name="Aerts A."/>
            <person name="Otillar R.P."/>
            <person name="Terry A.Y."/>
            <person name="Boore J.L."/>
            <person name="Grigoriev I.V."/>
            <person name="Lindberg D.R."/>
            <person name="Seaver E.C."/>
            <person name="Weisblat D.A."/>
            <person name="Putnam N.H."/>
            <person name="Rokhsar D.S."/>
        </authorList>
    </citation>
    <scope>NUCLEOTIDE SEQUENCE</scope>
</reference>
<dbReference type="OrthoDB" id="9997229at2759"/>
<keyword evidence="3" id="KW-0812">Transmembrane</keyword>
<dbReference type="KEGG" id="hro:HELRODRAFT_189414"/>
<evidence type="ECO:0000256" key="4">
    <source>
        <dbReference type="ARBA" id="ARBA00022989"/>
    </source>
</evidence>
<evidence type="ECO:0000256" key="10">
    <source>
        <dbReference type="ARBA" id="ARBA00023303"/>
    </source>
</evidence>
<dbReference type="AlphaFoldDB" id="T1FR15"/>
<keyword evidence="9" id="KW-1071">Ligand-gated ion channel</keyword>
<evidence type="ECO:0000256" key="8">
    <source>
        <dbReference type="ARBA" id="ARBA00023180"/>
    </source>
</evidence>
<dbReference type="InterPro" id="IPR019594">
    <property type="entry name" value="Glu/Gly-bd"/>
</dbReference>
<dbReference type="GO" id="GO:0050804">
    <property type="term" value="P:modulation of chemical synaptic transmission"/>
    <property type="evidence" value="ECO:0000318"/>
    <property type="project" value="GO_Central"/>
</dbReference>
<sequence>MAFKIIIIKDCPKKWNKKFKTIQASRENSSSPPYWYGNIENKNITMLEEPYMMLKQNSQFATGNDRFEGYLADLMRNLATKLNENYELRLSRDGSYGLLNEEGTWTGSVGEVLSEVSDIALGPLIIDELKHQYVDFSEPFLTLRSSGLVRRNNFFKPKKEESERKQHNNNPPFGQQPQNNEKLLGQANSDWNNLPISGKNLLLNRNYTIGFLRNGPAQKWLSTSKDSVLRQAWARASNTWPCGIVESIQEGIERTRREQFLFIVDTATAEYVAGKKPCDLVATEPFLEPVKYALIIRKTDEKLKKNLDKYLREMRDNSELQNLYLKWWKDECKKFNSGPTSEGKDNKQQLHKRQPAEPLADQQPLESILPNVKFHQTFKDNSTGATTNKLPKLLILILLCCLKILI</sequence>
<keyword evidence="2" id="KW-0813">Transport</keyword>
<evidence type="ECO:0000256" key="6">
    <source>
        <dbReference type="ARBA" id="ARBA00023136"/>
    </source>
</evidence>
<evidence type="ECO:0000256" key="5">
    <source>
        <dbReference type="ARBA" id="ARBA00023065"/>
    </source>
</evidence>
<evidence type="ECO:0008006" key="17">
    <source>
        <dbReference type="Google" id="ProtNLM"/>
    </source>
</evidence>
<dbReference type="FunFam" id="3.40.190.10:FF:000210">
    <property type="entry name" value="Glutamate receptor ionotropic, kainate 1"/>
    <property type="match status" value="1"/>
</dbReference>
<evidence type="ECO:0000256" key="7">
    <source>
        <dbReference type="ARBA" id="ARBA00023170"/>
    </source>
</evidence>
<dbReference type="Gene3D" id="3.40.190.10">
    <property type="entry name" value="Periplasmic binding protein-like II"/>
    <property type="match status" value="2"/>
</dbReference>
<keyword evidence="6" id="KW-0472">Membrane</keyword>
<feature type="compositionally biased region" description="Low complexity" evidence="11">
    <location>
        <begin position="168"/>
        <end position="180"/>
    </location>
</feature>